<dbReference type="GO" id="GO:0016712">
    <property type="term" value="F:oxidoreductase activity, acting on paired donors, with incorporation or reduction of molecular oxygen, reduced flavin or flavoprotein as one donor, and incorporation of one atom of oxygen"/>
    <property type="evidence" value="ECO:0007669"/>
    <property type="project" value="TreeGrafter"/>
</dbReference>
<keyword evidence="3" id="KW-0479">Metal-binding</keyword>
<reference evidence="5" key="1">
    <citation type="submission" date="2025-08" db="UniProtKB">
        <authorList>
            <consortium name="Ensembl"/>
        </authorList>
    </citation>
    <scope>IDENTIFICATION</scope>
</reference>
<evidence type="ECO:0000256" key="1">
    <source>
        <dbReference type="ARBA" id="ARBA00001971"/>
    </source>
</evidence>
<protein>
    <recommendedName>
        <fullName evidence="7">Cytochrome P450</fullName>
    </recommendedName>
</protein>
<dbReference type="SUPFAM" id="SSF48264">
    <property type="entry name" value="Cytochrome P450"/>
    <property type="match status" value="1"/>
</dbReference>
<evidence type="ECO:0000313" key="5">
    <source>
        <dbReference type="Ensembl" id="ENSAMXP00005045161.1"/>
    </source>
</evidence>
<dbReference type="GO" id="GO:0006082">
    <property type="term" value="P:organic acid metabolic process"/>
    <property type="evidence" value="ECO:0007669"/>
    <property type="project" value="TreeGrafter"/>
</dbReference>
<dbReference type="GO" id="GO:0006805">
    <property type="term" value="P:xenobiotic metabolic process"/>
    <property type="evidence" value="ECO:0007669"/>
    <property type="project" value="TreeGrafter"/>
</dbReference>
<dbReference type="GO" id="GO:0005506">
    <property type="term" value="F:iron ion binding"/>
    <property type="evidence" value="ECO:0007669"/>
    <property type="project" value="InterPro"/>
</dbReference>
<dbReference type="PANTHER" id="PTHR24300">
    <property type="entry name" value="CYTOCHROME P450 508A4-RELATED"/>
    <property type="match status" value="1"/>
</dbReference>
<evidence type="ECO:0008006" key="7">
    <source>
        <dbReference type="Google" id="ProtNLM"/>
    </source>
</evidence>
<evidence type="ECO:0000313" key="6">
    <source>
        <dbReference type="Proteomes" id="UP000694621"/>
    </source>
</evidence>
<organism evidence="5 6">
    <name type="scientific">Astyanax mexicanus</name>
    <name type="common">Blind cave fish</name>
    <name type="synonym">Astyanax fasciatus mexicanus</name>
    <dbReference type="NCBI Taxonomy" id="7994"/>
    <lineage>
        <taxon>Eukaryota</taxon>
        <taxon>Metazoa</taxon>
        <taxon>Chordata</taxon>
        <taxon>Craniata</taxon>
        <taxon>Vertebrata</taxon>
        <taxon>Euteleostomi</taxon>
        <taxon>Actinopterygii</taxon>
        <taxon>Neopterygii</taxon>
        <taxon>Teleostei</taxon>
        <taxon>Ostariophysi</taxon>
        <taxon>Characiformes</taxon>
        <taxon>Characoidei</taxon>
        <taxon>Acestrorhamphidae</taxon>
        <taxon>Acestrorhamphinae</taxon>
        <taxon>Astyanax</taxon>
    </lineage>
</organism>
<dbReference type="AlphaFoldDB" id="A0A8B9KZY6"/>
<accession>A0A8B9KZY6</accession>
<dbReference type="InterPro" id="IPR036396">
    <property type="entry name" value="Cyt_P450_sf"/>
</dbReference>
<evidence type="ECO:0000256" key="3">
    <source>
        <dbReference type="ARBA" id="ARBA00022723"/>
    </source>
</evidence>
<name>A0A8B9KZY6_ASTMX</name>
<evidence type="ECO:0000256" key="4">
    <source>
        <dbReference type="ARBA" id="ARBA00023004"/>
    </source>
</evidence>
<dbReference type="GO" id="GO:0005737">
    <property type="term" value="C:cytoplasm"/>
    <property type="evidence" value="ECO:0007669"/>
    <property type="project" value="TreeGrafter"/>
</dbReference>
<dbReference type="GO" id="GO:0020037">
    <property type="term" value="F:heme binding"/>
    <property type="evidence" value="ECO:0007669"/>
    <property type="project" value="InterPro"/>
</dbReference>
<comment type="cofactor">
    <cofactor evidence="1">
        <name>heme</name>
        <dbReference type="ChEBI" id="CHEBI:30413"/>
    </cofactor>
</comment>
<dbReference type="PANTHER" id="PTHR24300:SF326">
    <property type="entry name" value="CYTOCHROME P450-RELATED"/>
    <property type="match status" value="1"/>
</dbReference>
<evidence type="ECO:0000256" key="2">
    <source>
        <dbReference type="ARBA" id="ARBA00010617"/>
    </source>
</evidence>
<dbReference type="Ensembl" id="ENSAMXT00005049078.1">
    <property type="protein sequence ID" value="ENSAMXP00005045161.1"/>
    <property type="gene ID" value="ENSAMXG00005020923.1"/>
</dbReference>
<dbReference type="InterPro" id="IPR050182">
    <property type="entry name" value="Cytochrome_P450_fam2"/>
</dbReference>
<keyword evidence="4" id="KW-0408">Iron</keyword>
<proteinExistence type="inferred from homology"/>
<dbReference type="InterPro" id="IPR002401">
    <property type="entry name" value="Cyt_P450_E_grp-I"/>
</dbReference>
<dbReference type="InterPro" id="IPR001128">
    <property type="entry name" value="Cyt_P450"/>
</dbReference>
<dbReference type="Gene3D" id="1.10.630.10">
    <property type="entry name" value="Cytochrome P450"/>
    <property type="match status" value="1"/>
</dbReference>
<dbReference type="PRINTS" id="PR00463">
    <property type="entry name" value="EP450I"/>
</dbReference>
<dbReference type="Proteomes" id="UP000694621">
    <property type="component" value="Unplaced"/>
</dbReference>
<dbReference type="Pfam" id="PF00067">
    <property type="entry name" value="p450"/>
    <property type="match status" value="1"/>
</dbReference>
<comment type="similarity">
    <text evidence="2">Belongs to the cytochrome P450 family.</text>
</comment>
<sequence length="161" mass="18853">YYFFLFLIQCSIFRLNSSRRRFPPGPKPLPFVGNTMQLLKDPMDLVRSLENYGEMSCLYLSGRPMIVLNKMEIVKEAFVHNGSVFSGRPRVPIIDWITEGLGIIMVTYGNAWRQQRRFALHTLRDFGLGKKSLEERVAEEARYLVEEMLKHEGSFTLNFYY</sequence>